<dbReference type="AlphaFoldDB" id="A0A395MZQ5"/>
<name>A0A395MZQ5_9HYPO</name>
<sequence length="77" mass="8703">MCVLYIFTDDCPCGKELWRDTRDVPCAKAEGVMGACGSTDEAHSSTTIECSECAEKRRKKENPDDDDEEEEEDKHSR</sequence>
<comment type="caution">
    <text evidence="2">The sequence shown here is derived from an EMBL/GenBank/DDBJ whole genome shotgun (WGS) entry which is preliminary data.</text>
</comment>
<protein>
    <submittedName>
        <fullName evidence="2">Uncharacterized protein</fullName>
    </submittedName>
</protein>
<feature type="compositionally biased region" description="Acidic residues" evidence="1">
    <location>
        <begin position="63"/>
        <end position="77"/>
    </location>
</feature>
<keyword evidence="3" id="KW-1185">Reference proteome</keyword>
<dbReference type="EMBL" id="PXXK01000050">
    <property type="protein sequence ID" value="RFN53135.1"/>
    <property type="molecule type" value="Genomic_DNA"/>
</dbReference>
<evidence type="ECO:0000313" key="2">
    <source>
        <dbReference type="EMBL" id="RFN53135.1"/>
    </source>
</evidence>
<dbReference type="Proteomes" id="UP000265631">
    <property type="component" value="Unassembled WGS sequence"/>
</dbReference>
<evidence type="ECO:0000256" key="1">
    <source>
        <dbReference type="SAM" id="MobiDB-lite"/>
    </source>
</evidence>
<evidence type="ECO:0000313" key="3">
    <source>
        <dbReference type="Proteomes" id="UP000265631"/>
    </source>
</evidence>
<feature type="region of interest" description="Disordered" evidence="1">
    <location>
        <begin position="55"/>
        <end position="77"/>
    </location>
</feature>
<organism evidence="2 3">
    <name type="scientific">Fusarium flagelliforme</name>
    <dbReference type="NCBI Taxonomy" id="2675880"/>
    <lineage>
        <taxon>Eukaryota</taxon>
        <taxon>Fungi</taxon>
        <taxon>Dikarya</taxon>
        <taxon>Ascomycota</taxon>
        <taxon>Pezizomycotina</taxon>
        <taxon>Sordariomycetes</taxon>
        <taxon>Hypocreomycetidae</taxon>
        <taxon>Hypocreales</taxon>
        <taxon>Nectriaceae</taxon>
        <taxon>Fusarium</taxon>
        <taxon>Fusarium incarnatum-equiseti species complex</taxon>
    </lineage>
</organism>
<accession>A0A395MZQ5</accession>
<reference evidence="2 3" key="1">
    <citation type="journal article" date="2018" name="PLoS Pathog.">
        <title>Evolution of structural diversity of trichothecenes, a family of toxins produced by plant pathogenic and entomopathogenic fungi.</title>
        <authorList>
            <person name="Proctor R.H."/>
            <person name="McCormick S.P."/>
            <person name="Kim H.S."/>
            <person name="Cardoza R.E."/>
            <person name="Stanley A.M."/>
            <person name="Lindo L."/>
            <person name="Kelly A."/>
            <person name="Brown D.W."/>
            <person name="Lee T."/>
            <person name="Vaughan M.M."/>
            <person name="Alexander N.J."/>
            <person name="Busman M."/>
            <person name="Gutierrez S."/>
        </authorList>
    </citation>
    <scope>NUCLEOTIDE SEQUENCE [LARGE SCALE GENOMIC DNA]</scope>
    <source>
        <strain evidence="2 3">NRRL 13405</strain>
    </source>
</reference>
<gene>
    <name evidence="2" type="ORF">FIE12Z_2611</name>
</gene>
<proteinExistence type="predicted"/>